<accession>A0ABR1R1V6</accession>
<feature type="binding site" evidence="8">
    <location>
        <position position="639"/>
    </location>
    <ligand>
        <name>Ca(2+)</name>
        <dbReference type="ChEBI" id="CHEBI:29108"/>
    </ligand>
</feature>
<dbReference type="InterPro" id="IPR036852">
    <property type="entry name" value="Peptidase_S8/S53_dom_sf"/>
</dbReference>
<feature type="active site" description="Charge relay system" evidence="8">
    <location>
        <position position="321"/>
    </location>
</feature>
<comment type="cofactor">
    <cofactor evidence="8">
        <name>Ca(2+)</name>
        <dbReference type="ChEBI" id="CHEBI:29108"/>
    </cofactor>
    <text evidence="8">Binds 1 Ca(2+) ion per subunit.</text>
</comment>
<feature type="binding site" evidence="8">
    <location>
        <position position="640"/>
    </location>
    <ligand>
        <name>Ca(2+)</name>
        <dbReference type="ChEBI" id="CHEBI:29108"/>
    </ligand>
</feature>
<reference evidence="11 12" key="1">
    <citation type="submission" date="2023-01" db="EMBL/GenBank/DDBJ databases">
        <title>Analysis of 21 Apiospora genomes using comparative genomics revels a genus with tremendous synthesis potential of carbohydrate active enzymes and secondary metabolites.</title>
        <authorList>
            <person name="Sorensen T."/>
        </authorList>
    </citation>
    <scope>NUCLEOTIDE SEQUENCE [LARGE SCALE GENOMIC DNA]</scope>
    <source>
        <strain evidence="11 12">CBS 20057</strain>
    </source>
</reference>
<evidence type="ECO:0000256" key="3">
    <source>
        <dbReference type="ARBA" id="ARBA00022723"/>
    </source>
</evidence>
<evidence type="ECO:0000313" key="11">
    <source>
        <dbReference type="EMBL" id="KAK7996037.1"/>
    </source>
</evidence>
<evidence type="ECO:0000256" key="2">
    <source>
        <dbReference type="ARBA" id="ARBA00022670"/>
    </source>
</evidence>
<feature type="active site" description="Charge relay system" evidence="8">
    <location>
        <position position="317"/>
    </location>
</feature>
<dbReference type="InterPro" id="IPR030400">
    <property type="entry name" value="Sedolisin_dom"/>
</dbReference>
<gene>
    <name evidence="11" type="ORF">PG991_015504</name>
</gene>
<dbReference type="SUPFAM" id="SSF52743">
    <property type="entry name" value="Subtilisin-like"/>
    <property type="match status" value="1"/>
</dbReference>
<feature type="signal peptide" evidence="9">
    <location>
        <begin position="1"/>
        <end position="19"/>
    </location>
</feature>
<protein>
    <recommendedName>
        <fullName evidence="10">Peptidase S53 domain-containing protein</fullName>
    </recommendedName>
</protein>
<name>A0ABR1R1V6_9PEZI</name>
<keyword evidence="5 8" id="KW-0720">Serine protease</keyword>
<organism evidence="11 12">
    <name type="scientific">Apiospora marii</name>
    <dbReference type="NCBI Taxonomy" id="335849"/>
    <lineage>
        <taxon>Eukaryota</taxon>
        <taxon>Fungi</taxon>
        <taxon>Dikarya</taxon>
        <taxon>Ascomycota</taxon>
        <taxon>Pezizomycotina</taxon>
        <taxon>Sordariomycetes</taxon>
        <taxon>Xylariomycetidae</taxon>
        <taxon>Amphisphaeriales</taxon>
        <taxon>Apiosporaceae</taxon>
        <taxon>Apiospora</taxon>
    </lineage>
</organism>
<sequence>MRLPTDLILLFLSCSTTQACPTENYVVHESRSQSLSYQNGRVQRRTRASGDAILPVRIGLTQSNLEVGYQRLMELSHPSSPKYGQHLSHEEVIDLFAPGEEAVSSVKTWLMASGIRDERITHYENRGWLSIHMRISEAESLFRTQYHEIDRQGEVRLGCDHYSVPKHLRQHIDYITPGVKPSAPLRKRTISRALRRGIHSNFVLTEASEKASSFSHSDHDTVSQSAASELPPDLQKCASAFTPACYRALYGIPANNTAVPGNPVGVFQTFDTYAQEDLDAFWAAFAPEVPRGTAPLPALINGAVAPVAQNSTFNAGESSIDISLLQSLVYPQTVALYQNEDRPNSIKVAQGQLTGFLNTFLDALDGSYCNATDFGITGDSPGIDAQYPNRVPGGFTGAKMCGAYKPAQVISFSYSTGEANLPINYVRRQCNEFMKLGLQGTTFIFSSGDFGVATSPGDISPSGCTSGSGQNGTIYTPQMPMGCPFVTIAGATQIQENGTIKDPETAMQGIPGQPLFSSGFGFSNYFAQPTYQKPAVDAFVAAHDPSHPSYVANADASNIGSGGGLFNRGGRAYPDVAAVGKAFQAFIKGTQMSTAGTSIAAPFWAAVVTLVNQERQAVGKGPVGFINPVLYTHPEVFNDIVNGSNPNCGSSGFSAVPGWDPVTGLGTPKYPELLKLFLSLP</sequence>
<feature type="binding site" evidence="8">
    <location>
        <position position="658"/>
    </location>
    <ligand>
        <name>Ca(2+)</name>
        <dbReference type="ChEBI" id="CHEBI:29108"/>
    </ligand>
</feature>
<dbReference type="PANTHER" id="PTHR14218">
    <property type="entry name" value="PROTEASE S8 TRIPEPTIDYL PEPTIDASE I CLN2"/>
    <property type="match status" value="1"/>
</dbReference>
<dbReference type="PROSITE" id="PS51695">
    <property type="entry name" value="SEDOLISIN"/>
    <property type="match status" value="1"/>
</dbReference>
<evidence type="ECO:0000256" key="8">
    <source>
        <dbReference type="PROSITE-ProRule" id="PRU01032"/>
    </source>
</evidence>
<dbReference type="PROSITE" id="PS51257">
    <property type="entry name" value="PROKAR_LIPOPROTEIN"/>
    <property type="match status" value="1"/>
</dbReference>
<feature type="chain" id="PRO_5045672824" description="Peptidase S53 domain-containing protein" evidence="9">
    <location>
        <begin position="20"/>
        <end position="681"/>
    </location>
</feature>
<dbReference type="InterPro" id="IPR050819">
    <property type="entry name" value="Tripeptidyl-peptidase_I"/>
</dbReference>
<dbReference type="Proteomes" id="UP001396898">
    <property type="component" value="Unassembled WGS sequence"/>
</dbReference>
<dbReference type="CDD" id="cd04056">
    <property type="entry name" value="Peptidases_S53"/>
    <property type="match status" value="1"/>
</dbReference>
<dbReference type="SUPFAM" id="SSF54897">
    <property type="entry name" value="Protease propeptides/inhibitors"/>
    <property type="match status" value="1"/>
</dbReference>
<keyword evidence="12" id="KW-1185">Reference proteome</keyword>
<keyword evidence="7" id="KW-0865">Zymogen</keyword>
<feature type="binding site" evidence="8">
    <location>
        <position position="660"/>
    </location>
    <ligand>
        <name>Ca(2+)</name>
        <dbReference type="ChEBI" id="CHEBI:29108"/>
    </ligand>
</feature>
<keyword evidence="2 8" id="KW-0645">Protease</keyword>
<keyword evidence="4 8" id="KW-0378">Hydrolase</keyword>
<comment type="subcellular location">
    <subcellularLocation>
        <location evidence="1">Secreted</location>
        <location evidence="1">Extracellular space</location>
    </subcellularLocation>
</comment>
<dbReference type="EMBL" id="JAQQWI010000022">
    <property type="protein sequence ID" value="KAK7996037.1"/>
    <property type="molecule type" value="Genomic_DNA"/>
</dbReference>
<evidence type="ECO:0000256" key="1">
    <source>
        <dbReference type="ARBA" id="ARBA00004239"/>
    </source>
</evidence>
<evidence type="ECO:0000256" key="9">
    <source>
        <dbReference type="SAM" id="SignalP"/>
    </source>
</evidence>
<evidence type="ECO:0000256" key="4">
    <source>
        <dbReference type="ARBA" id="ARBA00022801"/>
    </source>
</evidence>
<dbReference type="Pfam" id="PF09286">
    <property type="entry name" value="Pro-kuma_activ"/>
    <property type="match status" value="1"/>
</dbReference>
<evidence type="ECO:0000259" key="10">
    <source>
        <dbReference type="PROSITE" id="PS51695"/>
    </source>
</evidence>
<dbReference type="CDD" id="cd11377">
    <property type="entry name" value="Pro-peptidase_S53"/>
    <property type="match status" value="1"/>
</dbReference>
<comment type="caution">
    <text evidence="11">The sequence shown here is derived from an EMBL/GenBank/DDBJ whole genome shotgun (WGS) entry which is preliminary data.</text>
</comment>
<proteinExistence type="predicted"/>
<feature type="domain" description="Peptidase S53" evidence="10">
    <location>
        <begin position="240"/>
        <end position="680"/>
    </location>
</feature>
<evidence type="ECO:0000313" key="12">
    <source>
        <dbReference type="Proteomes" id="UP001396898"/>
    </source>
</evidence>
<keyword evidence="6 8" id="KW-0106">Calcium</keyword>
<keyword evidence="3 8" id="KW-0479">Metal-binding</keyword>
<feature type="active site" description="Charge relay system" evidence="8">
    <location>
        <position position="598"/>
    </location>
</feature>
<dbReference type="Gene3D" id="3.40.50.200">
    <property type="entry name" value="Peptidase S8/S53 domain"/>
    <property type="match status" value="1"/>
</dbReference>
<dbReference type="SMART" id="SM00944">
    <property type="entry name" value="Pro-kuma_activ"/>
    <property type="match status" value="1"/>
</dbReference>
<dbReference type="PANTHER" id="PTHR14218:SF19">
    <property type="entry name" value="SERINE PROTEASE AORO, PUTATIVE (AFU_ORTHOLOGUE AFUA_6G10250)-RELATED"/>
    <property type="match status" value="1"/>
</dbReference>
<dbReference type="InterPro" id="IPR015366">
    <property type="entry name" value="S53_propep"/>
</dbReference>
<keyword evidence="9" id="KW-0732">Signal</keyword>
<evidence type="ECO:0000256" key="6">
    <source>
        <dbReference type="ARBA" id="ARBA00022837"/>
    </source>
</evidence>
<evidence type="ECO:0000256" key="5">
    <source>
        <dbReference type="ARBA" id="ARBA00022825"/>
    </source>
</evidence>
<evidence type="ECO:0000256" key="7">
    <source>
        <dbReference type="ARBA" id="ARBA00023145"/>
    </source>
</evidence>